<keyword evidence="2" id="KW-0472">Membrane</keyword>
<organism evidence="3 4">
    <name type="scientific">Candidatus Woesebacteria bacterium RIFCSPHIGHO2_12_FULL_41_24</name>
    <dbReference type="NCBI Taxonomy" id="1802510"/>
    <lineage>
        <taxon>Bacteria</taxon>
        <taxon>Candidatus Woeseibacteriota</taxon>
    </lineage>
</organism>
<dbReference type="AlphaFoldDB" id="A0A1F8AQY7"/>
<keyword evidence="2" id="KW-1133">Transmembrane helix</keyword>
<dbReference type="Proteomes" id="UP000178603">
    <property type="component" value="Unassembled WGS sequence"/>
</dbReference>
<feature type="compositionally biased region" description="Low complexity" evidence="1">
    <location>
        <begin position="199"/>
        <end position="247"/>
    </location>
</feature>
<evidence type="ECO:0000256" key="1">
    <source>
        <dbReference type="SAM" id="MobiDB-lite"/>
    </source>
</evidence>
<feature type="transmembrane region" description="Helical" evidence="2">
    <location>
        <begin position="7"/>
        <end position="28"/>
    </location>
</feature>
<comment type="caution">
    <text evidence="3">The sequence shown here is derived from an EMBL/GenBank/DDBJ whole genome shotgun (WGS) entry which is preliminary data.</text>
</comment>
<sequence length="284" mass="28852">MSNKGKVALLIIISIIIAVSIPVGVYIVSQQQDIRREASVPGGEATVTLSPQTTNKNVGETFPVTVSFNTSGVAIQAVAVRLMYPYSGDLPEVLTSNLQISPVLQTTGDWTCPVKNVTPESNKVNIDVTCVNTSVAGFSSSTNIQLATFNLTANSLPVSNPVILTFDSAKSIITRKSNGEDVLLIPTSSTSYTIAGSQATTPPATATPTTSAASTPTSSPKSTATVKATSTATPTTSSTASGSATPSPFIPGTGAGPDSGVSAPTLFGIGMGALLLMMAVALVI</sequence>
<proteinExistence type="predicted"/>
<feature type="transmembrane region" description="Helical" evidence="2">
    <location>
        <begin position="265"/>
        <end position="283"/>
    </location>
</feature>
<accession>A0A1F8AQY7</accession>
<keyword evidence="2" id="KW-0812">Transmembrane</keyword>
<dbReference type="EMBL" id="MGGW01000020">
    <property type="protein sequence ID" value="OGM53929.1"/>
    <property type="molecule type" value="Genomic_DNA"/>
</dbReference>
<evidence type="ECO:0000256" key="2">
    <source>
        <dbReference type="SAM" id="Phobius"/>
    </source>
</evidence>
<gene>
    <name evidence="3" type="ORF">A3E44_06000</name>
</gene>
<reference evidence="3 4" key="1">
    <citation type="journal article" date="2016" name="Nat. Commun.">
        <title>Thousands of microbial genomes shed light on interconnected biogeochemical processes in an aquifer system.</title>
        <authorList>
            <person name="Anantharaman K."/>
            <person name="Brown C.T."/>
            <person name="Hug L.A."/>
            <person name="Sharon I."/>
            <person name="Castelle C.J."/>
            <person name="Probst A.J."/>
            <person name="Thomas B.C."/>
            <person name="Singh A."/>
            <person name="Wilkins M.J."/>
            <person name="Karaoz U."/>
            <person name="Brodie E.L."/>
            <person name="Williams K.H."/>
            <person name="Hubbard S.S."/>
            <person name="Banfield J.F."/>
        </authorList>
    </citation>
    <scope>NUCLEOTIDE SEQUENCE [LARGE SCALE GENOMIC DNA]</scope>
</reference>
<evidence type="ECO:0000313" key="3">
    <source>
        <dbReference type="EMBL" id="OGM53929.1"/>
    </source>
</evidence>
<feature type="region of interest" description="Disordered" evidence="1">
    <location>
        <begin position="195"/>
        <end position="256"/>
    </location>
</feature>
<protein>
    <submittedName>
        <fullName evidence="3">Uncharacterized protein</fullName>
    </submittedName>
</protein>
<name>A0A1F8AQY7_9BACT</name>
<evidence type="ECO:0000313" key="4">
    <source>
        <dbReference type="Proteomes" id="UP000178603"/>
    </source>
</evidence>